<dbReference type="InterPro" id="IPR015655">
    <property type="entry name" value="PP2C"/>
</dbReference>
<dbReference type="PROSITE" id="PS51746">
    <property type="entry name" value="PPM_2"/>
    <property type="match status" value="1"/>
</dbReference>
<dbReference type="PaxDb" id="2903-EOD13520"/>
<dbReference type="HOGENOM" id="CLU_1083513_0_0_1"/>
<accession>A0A0D3IQI5</accession>
<dbReference type="KEGG" id="ehx:EMIHUDRAFT_444364"/>
<feature type="domain" description="PPM-type phosphatase" evidence="1">
    <location>
        <begin position="1"/>
        <end position="255"/>
    </location>
</feature>
<dbReference type="RefSeq" id="XP_005765949.1">
    <property type="nucleotide sequence ID" value="XM_005765892.1"/>
</dbReference>
<proteinExistence type="predicted"/>
<keyword evidence="3" id="KW-1185">Reference proteome</keyword>
<name>A0A0D3IQI5_EMIH1</name>
<dbReference type="KEGG" id="ehx:EMIHUDRAFT_437104"/>
<dbReference type="STRING" id="2903.R1DG99"/>
<dbReference type="eggNOG" id="ENOG502T2I4">
    <property type="taxonomic scope" value="Eukaryota"/>
</dbReference>
<dbReference type="EnsemblProtists" id="EOD13520">
    <property type="protein sequence ID" value="EOD13520"/>
    <property type="gene ID" value="EMIHUDRAFT_437104"/>
</dbReference>
<dbReference type="InterPro" id="IPR001932">
    <property type="entry name" value="PPM-type_phosphatase-like_dom"/>
</dbReference>
<dbReference type="AlphaFoldDB" id="A0A0D3IQI5"/>
<dbReference type="SUPFAM" id="SSF81606">
    <property type="entry name" value="PP2C-like"/>
    <property type="match status" value="1"/>
</dbReference>
<sequence length="257" mass="28184">MLVMEVEEEDWPLGYDAVDGGSTASVAAIVDGRTLVYAAVGDSAGILAQPGNGEAKVEELVAEHAPVRLDEWVARLHSTGIEVVYDHPDMFEGEDQLLRVFDRDATGAWRLSEEALRRADEMGCGFKTERGDRSAVLMTPEEGRFSQMMLNVTRSLGDFYHGQYGVTWRPEVVTRDLAEELGPGGRAVLCVASDGVWDLWTFEEAMADLLDGSALPAAQPARRKLVMDFMENSRNKGYDAFGDSADNLTGIVVYIET</sequence>
<dbReference type="EnsemblProtists" id="EOD21905">
    <property type="protein sequence ID" value="EOD21905"/>
    <property type="gene ID" value="EMIHUDRAFT_444364"/>
</dbReference>
<dbReference type="PANTHER" id="PTHR47992">
    <property type="entry name" value="PROTEIN PHOSPHATASE"/>
    <property type="match status" value="1"/>
</dbReference>
<dbReference type="Proteomes" id="UP000013827">
    <property type="component" value="Unassembled WGS sequence"/>
</dbReference>
<dbReference type="Pfam" id="PF00481">
    <property type="entry name" value="PP2C"/>
    <property type="match status" value="2"/>
</dbReference>
<evidence type="ECO:0000313" key="2">
    <source>
        <dbReference type="EnsemblProtists" id="EOD13520"/>
    </source>
</evidence>
<dbReference type="InterPro" id="IPR036457">
    <property type="entry name" value="PPM-type-like_dom_sf"/>
</dbReference>
<dbReference type="GeneID" id="17267451"/>
<dbReference type="GeneID" id="17259656"/>
<dbReference type="Gene3D" id="3.60.40.10">
    <property type="entry name" value="PPM-type phosphatase domain"/>
    <property type="match status" value="1"/>
</dbReference>
<dbReference type="GO" id="GO:0004722">
    <property type="term" value="F:protein serine/threonine phosphatase activity"/>
    <property type="evidence" value="ECO:0007669"/>
    <property type="project" value="InterPro"/>
</dbReference>
<evidence type="ECO:0000259" key="1">
    <source>
        <dbReference type="PROSITE" id="PS51746"/>
    </source>
</evidence>
<organism evidence="2 3">
    <name type="scientific">Emiliania huxleyi (strain CCMP1516)</name>
    <dbReference type="NCBI Taxonomy" id="280463"/>
    <lineage>
        <taxon>Eukaryota</taxon>
        <taxon>Haptista</taxon>
        <taxon>Haptophyta</taxon>
        <taxon>Prymnesiophyceae</taxon>
        <taxon>Isochrysidales</taxon>
        <taxon>Noelaerhabdaceae</taxon>
        <taxon>Emiliania</taxon>
    </lineage>
</organism>
<dbReference type="RefSeq" id="XP_005774334.1">
    <property type="nucleotide sequence ID" value="XM_005774277.1"/>
</dbReference>
<protein>
    <recommendedName>
        <fullName evidence="1">PPM-type phosphatase domain-containing protein</fullName>
    </recommendedName>
</protein>
<reference evidence="3" key="1">
    <citation type="journal article" date="2013" name="Nature">
        <title>Pan genome of the phytoplankton Emiliania underpins its global distribution.</title>
        <authorList>
            <person name="Read B.A."/>
            <person name="Kegel J."/>
            <person name="Klute M.J."/>
            <person name="Kuo A."/>
            <person name="Lefebvre S.C."/>
            <person name="Maumus F."/>
            <person name="Mayer C."/>
            <person name="Miller J."/>
            <person name="Monier A."/>
            <person name="Salamov A."/>
            <person name="Young J."/>
            <person name="Aguilar M."/>
            <person name="Claverie J.M."/>
            <person name="Frickenhaus S."/>
            <person name="Gonzalez K."/>
            <person name="Herman E.K."/>
            <person name="Lin Y.C."/>
            <person name="Napier J."/>
            <person name="Ogata H."/>
            <person name="Sarno A.F."/>
            <person name="Shmutz J."/>
            <person name="Schroeder D."/>
            <person name="de Vargas C."/>
            <person name="Verret F."/>
            <person name="von Dassow P."/>
            <person name="Valentin K."/>
            <person name="Van de Peer Y."/>
            <person name="Wheeler G."/>
            <person name="Dacks J.B."/>
            <person name="Delwiche C.F."/>
            <person name="Dyhrman S.T."/>
            <person name="Glockner G."/>
            <person name="John U."/>
            <person name="Richards T."/>
            <person name="Worden A.Z."/>
            <person name="Zhang X."/>
            <person name="Grigoriev I.V."/>
            <person name="Allen A.E."/>
            <person name="Bidle K."/>
            <person name="Borodovsky M."/>
            <person name="Bowler C."/>
            <person name="Brownlee C."/>
            <person name="Cock J.M."/>
            <person name="Elias M."/>
            <person name="Gladyshev V.N."/>
            <person name="Groth M."/>
            <person name="Guda C."/>
            <person name="Hadaegh A."/>
            <person name="Iglesias-Rodriguez M.D."/>
            <person name="Jenkins J."/>
            <person name="Jones B.M."/>
            <person name="Lawson T."/>
            <person name="Leese F."/>
            <person name="Lindquist E."/>
            <person name="Lobanov A."/>
            <person name="Lomsadze A."/>
            <person name="Malik S.B."/>
            <person name="Marsh M.E."/>
            <person name="Mackinder L."/>
            <person name="Mock T."/>
            <person name="Mueller-Roeber B."/>
            <person name="Pagarete A."/>
            <person name="Parker M."/>
            <person name="Probert I."/>
            <person name="Quesneville H."/>
            <person name="Raines C."/>
            <person name="Rensing S.A."/>
            <person name="Riano-Pachon D.M."/>
            <person name="Richier S."/>
            <person name="Rokitta S."/>
            <person name="Shiraiwa Y."/>
            <person name="Soanes D.M."/>
            <person name="van der Giezen M."/>
            <person name="Wahlund T.M."/>
            <person name="Williams B."/>
            <person name="Wilson W."/>
            <person name="Wolfe G."/>
            <person name="Wurch L.L."/>
        </authorList>
    </citation>
    <scope>NUCLEOTIDE SEQUENCE</scope>
</reference>
<reference evidence="2" key="2">
    <citation type="submission" date="2024-10" db="UniProtKB">
        <authorList>
            <consortium name="EnsemblProtists"/>
        </authorList>
    </citation>
    <scope>IDENTIFICATION</scope>
</reference>
<evidence type="ECO:0000313" key="3">
    <source>
        <dbReference type="Proteomes" id="UP000013827"/>
    </source>
</evidence>